<dbReference type="Proteomes" id="UP000030848">
    <property type="component" value="Unassembled WGS sequence"/>
</dbReference>
<accession>A0A837DCY9</accession>
<protein>
    <recommendedName>
        <fullName evidence="6">Peptide deformylase</fullName>
        <shortName evidence="6">PDF</shortName>
        <ecNumber evidence="6">3.5.1.88</ecNumber>
    </recommendedName>
    <alternativeName>
        <fullName evidence="6">Polypeptide deformylase</fullName>
    </alternativeName>
</protein>
<evidence type="ECO:0000313" key="7">
    <source>
        <dbReference type="EMBL" id="KHF45723.1"/>
    </source>
</evidence>
<comment type="function">
    <text evidence="6">Removes the formyl group from the N-terminal Met of newly synthesized proteins. Requires at least a dipeptide for an efficient rate of reaction. N-terminal L-methionine is a prerequisite for activity but the enzyme has broad specificity at other positions.</text>
</comment>
<feature type="active site" evidence="6">
    <location>
        <position position="132"/>
    </location>
</feature>
<comment type="cofactor">
    <cofactor evidence="6">
        <name>Fe(2+)</name>
        <dbReference type="ChEBI" id="CHEBI:29033"/>
    </cofactor>
    <text evidence="6">Binds 1 Fe(2+) ion.</text>
</comment>
<dbReference type="PRINTS" id="PR01576">
    <property type="entry name" value="PDEFORMYLASE"/>
</dbReference>
<dbReference type="CDD" id="cd00487">
    <property type="entry name" value="Pep_deformylase"/>
    <property type="match status" value="1"/>
</dbReference>
<dbReference type="OMA" id="RAFSYNV"/>
<dbReference type="InterPro" id="IPR036821">
    <property type="entry name" value="Peptide_deformylase_sf"/>
</dbReference>
<dbReference type="PIRSF" id="PIRSF004749">
    <property type="entry name" value="Pep_def"/>
    <property type="match status" value="1"/>
</dbReference>
<dbReference type="HAMAP" id="MF_00163">
    <property type="entry name" value="Pep_deformylase"/>
    <property type="match status" value="1"/>
</dbReference>
<evidence type="ECO:0000256" key="1">
    <source>
        <dbReference type="ARBA" id="ARBA00010759"/>
    </source>
</evidence>
<dbReference type="GO" id="GO:0046872">
    <property type="term" value="F:metal ion binding"/>
    <property type="evidence" value="ECO:0007669"/>
    <property type="project" value="UniProtKB-KW"/>
</dbReference>
<dbReference type="SUPFAM" id="SSF56420">
    <property type="entry name" value="Peptide deformylase"/>
    <property type="match status" value="1"/>
</dbReference>
<evidence type="ECO:0000256" key="5">
    <source>
        <dbReference type="ARBA" id="ARBA00023004"/>
    </source>
</evidence>
<feature type="binding site" evidence="6">
    <location>
        <position position="135"/>
    </location>
    <ligand>
        <name>Fe cation</name>
        <dbReference type="ChEBI" id="CHEBI:24875"/>
    </ligand>
</feature>
<dbReference type="NCBIfam" id="TIGR00079">
    <property type="entry name" value="pept_deformyl"/>
    <property type="match status" value="1"/>
</dbReference>
<gene>
    <name evidence="6" type="primary">def</name>
    <name evidence="7" type="ORF">MINT15_00240</name>
</gene>
<dbReference type="GO" id="GO:0042586">
    <property type="term" value="F:peptide deformylase activity"/>
    <property type="evidence" value="ECO:0007669"/>
    <property type="project" value="UniProtKB-UniRule"/>
</dbReference>
<dbReference type="NCBIfam" id="NF001159">
    <property type="entry name" value="PRK00150.1-3"/>
    <property type="match status" value="1"/>
</dbReference>
<keyword evidence="3 6" id="KW-0378">Hydrolase</keyword>
<name>A0A837DCY9_9PSEU</name>
<organism evidence="7 8">
    <name type="scientific">Saccharomonospora viridis</name>
    <dbReference type="NCBI Taxonomy" id="1852"/>
    <lineage>
        <taxon>Bacteria</taxon>
        <taxon>Bacillati</taxon>
        <taxon>Actinomycetota</taxon>
        <taxon>Actinomycetes</taxon>
        <taxon>Pseudonocardiales</taxon>
        <taxon>Pseudonocardiaceae</taxon>
        <taxon>Saccharomonospora</taxon>
    </lineage>
</organism>
<dbReference type="EMBL" id="JRZE01000001">
    <property type="protein sequence ID" value="KHF45723.1"/>
    <property type="molecule type" value="Genomic_DNA"/>
</dbReference>
<evidence type="ECO:0000313" key="8">
    <source>
        <dbReference type="Proteomes" id="UP000030848"/>
    </source>
</evidence>
<evidence type="ECO:0000256" key="2">
    <source>
        <dbReference type="ARBA" id="ARBA00022723"/>
    </source>
</evidence>
<dbReference type="PANTHER" id="PTHR10458:SF2">
    <property type="entry name" value="PEPTIDE DEFORMYLASE, MITOCHONDRIAL"/>
    <property type="match status" value="1"/>
</dbReference>
<dbReference type="RefSeq" id="WP_015787079.1">
    <property type="nucleotide sequence ID" value="NZ_CALJZO010000040.1"/>
</dbReference>
<proteinExistence type="inferred from homology"/>
<dbReference type="PANTHER" id="PTHR10458">
    <property type="entry name" value="PEPTIDE DEFORMYLASE"/>
    <property type="match status" value="1"/>
</dbReference>
<reference evidence="7 8" key="1">
    <citation type="submission" date="2014-10" db="EMBL/GenBank/DDBJ databases">
        <title>Genome sequence of Micropolyspora internatus JCM3315.</title>
        <authorList>
            <person name="Shin S.-K."/>
            <person name="Yi H."/>
        </authorList>
    </citation>
    <scope>NUCLEOTIDE SEQUENCE [LARGE SCALE GENOMIC DNA]</scope>
    <source>
        <strain evidence="7 8">JCM 3315</strain>
    </source>
</reference>
<comment type="catalytic activity">
    <reaction evidence="6">
        <text>N-terminal N-formyl-L-methionyl-[peptide] + H2O = N-terminal L-methionyl-[peptide] + formate</text>
        <dbReference type="Rhea" id="RHEA:24420"/>
        <dbReference type="Rhea" id="RHEA-COMP:10639"/>
        <dbReference type="Rhea" id="RHEA-COMP:10640"/>
        <dbReference type="ChEBI" id="CHEBI:15377"/>
        <dbReference type="ChEBI" id="CHEBI:15740"/>
        <dbReference type="ChEBI" id="CHEBI:49298"/>
        <dbReference type="ChEBI" id="CHEBI:64731"/>
        <dbReference type="EC" id="3.5.1.88"/>
    </reaction>
</comment>
<keyword evidence="2 6" id="KW-0479">Metal-binding</keyword>
<feature type="binding site" evidence="6">
    <location>
        <position position="131"/>
    </location>
    <ligand>
        <name>Fe cation</name>
        <dbReference type="ChEBI" id="CHEBI:24875"/>
    </ligand>
</feature>
<dbReference type="Gene3D" id="3.90.45.10">
    <property type="entry name" value="Peptide deformylase"/>
    <property type="match status" value="1"/>
</dbReference>
<comment type="caution">
    <text evidence="7">The sequence shown here is derived from an EMBL/GenBank/DDBJ whole genome shotgun (WGS) entry which is preliminary data.</text>
</comment>
<dbReference type="GO" id="GO:0006412">
    <property type="term" value="P:translation"/>
    <property type="evidence" value="ECO:0007669"/>
    <property type="project" value="UniProtKB-UniRule"/>
</dbReference>
<dbReference type="EC" id="3.5.1.88" evidence="6"/>
<dbReference type="InterPro" id="IPR023635">
    <property type="entry name" value="Peptide_deformylase"/>
</dbReference>
<dbReference type="OrthoDB" id="9804313at2"/>
<comment type="similarity">
    <text evidence="1 6">Belongs to the polypeptide deformylase family.</text>
</comment>
<evidence type="ECO:0000256" key="6">
    <source>
        <dbReference type="HAMAP-Rule" id="MF_00163"/>
    </source>
</evidence>
<evidence type="ECO:0000256" key="3">
    <source>
        <dbReference type="ARBA" id="ARBA00022801"/>
    </source>
</evidence>
<keyword evidence="4 6" id="KW-0648">Protein biosynthesis</keyword>
<dbReference type="Pfam" id="PF01327">
    <property type="entry name" value="Pep_deformylase"/>
    <property type="match status" value="1"/>
</dbReference>
<dbReference type="AlphaFoldDB" id="A0A837DCY9"/>
<keyword evidence="5 6" id="KW-0408">Iron</keyword>
<feature type="binding site" evidence="6">
    <location>
        <position position="89"/>
    </location>
    <ligand>
        <name>Fe cation</name>
        <dbReference type="ChEBI" id="CHEBI:24875"/>
    </ligand>
</feature>
<sequence>MVMRDLRYFGDPVLKSPADPVTTFDDSIRALVDDLLDTVNLPGRAGLAAPQIGVGLRAFSYNVDGSIGYVLNPELVELSEEKHEVMEGCLSLPGLSFTTVRAQRATVKGVDLRNEPVTVSGSGLLAQCLQHEVDHLDGLLYIDRLEPQQRKQALREARGKDWFWSR</sequence>
<evidence type="ECO:0000256" key="4">
    <source>
        <dbReference type="ARBA" id="ARBA00022917"/>
    </source>
</evidence>